<protein>
    <submittedName>
        <fullName evidence="1">Uncharacterized protein</fullName>
    </submittedName>
</protein>
<dbReference type="Proteomes" id="UP001253637">
    <property type="component" value="Segment"/>
</dbReference>
<accession>A0A811BR47</accession>
<proteinExistence type="predicted"/>
<evidence type="ECO:0000313" key="2">
    <source>
        <dbReference type="Proteomes" id="UP001253637"/>
    </source>
</evidence>
<reference evidence="1" key="1">
    <citation type="submission" date="2021-04" db="EMBL/GenBank/DDBJ databases">
        <title>Draft Genome Sequence of Pandoravirus japonicus, Isolated from the Sabaishi River of Niigata, Japan.</title>
        <authorList>
            <person name="Hosokawa N."/>
            <person name="Takahashi H."/>
            <person name="Aoki K."/>
            <person name="Takemura M."/>
        </authorList>
    </citation>
    <scope>NUCLEOTIDE SEQUENCE</scope>
</reference>
<dbReference type="EMBL" id="LC625835">
    <property type="protein sequence ID" value="BCU03292.1"/>
    <property type="molecule type" value="Genomic_DNA"/>
</dbReference>
<sequence>MEPNPLGLFYELTTDHAQHLCKKKEIYMGLDIRDRVCISQSPFSCTIYRRFIKKQPLPVSARCQRPSRRAAHPSWPRSVMDKYCADGPFSQFSPNRNS</sequence>
<organism evidence="1 2">
    <name type="scientific">Pandoravirus japonicus</name>
    <dbReference type="NCBI Taxonomy" id="2823154"/>
    <lineage>
        <taxon>Viruses</taxon>
        <taxon>Pandoravirus</taxon>
    </lineage>
</organism>
<name>A0A811BR47_9VIRU</name>
<evidence type="ECO:0000313" key="1">
    <source>
        <dbReference type="EMBL" id="BCU03292.1"/>
    </source>
</evidence>